<dbReference type="Proteomes" id="UP000237608">
    <property type="component" value="Unassembled WGS sequence"/>
</dbReference>
<dbReference type="InterPro" id="IPR000890">
    <property type="entry name" value="Aliphatic_acid_kin_short-chain"/>
</dbReference>
<keyword evidence="6" id="KW-0460">Magnesium</keyword>
<dbReference type="GO" id="GO:0008776">
    <property type="term" value="F:acetate kinase activity"/>
    <property type="evidence" value="ECO:0007669"/>
    <property type="project" value="UniProtKB-UniRule"/>
</dbReference>
<feature type="binding site" evidence="6">
    <location>
        <position position="90"/>
    </location>
    <ligand>
        <name>substrate</name>
    </ligand>
</feature>
<comment type="pathway">
    <text evidence="6">Metabolic intermediate biosynthesis; acetyl-CoA biosynthesis; acetyl-CoA from acetate: step 1/2.</text>
</comment>
<dbReference type="CDD" id="cd24010">
    <property type="entry name" value="ASKHA_NBD_AcK_PK"/>
    <property type="match status" value="1"/>
</dbReference>
<keyword evidence="5 6" id="KW-0067">ATP-binding</keyword>
<feature type="binding site" evidence="6">
    <location>
        <begin position="328"/>
        <end position="332"/>
    </location>
    <ligand>
        <name>ATP</name>
        <dbReference type="ChEBI" id="CHEBI:30616"/>
    </ligand>
</feature>
<evidence type="ECO:0000256" key="4">
    <source>
        <dbReference type="ARBA" id="ARBA00022777"/>
    </source>
</evidence>
<feature type="site" description="Transition state stabilizer" evidence="6">
    <location>
        <position position="239"/>
    </location>
</feature>
<dbReference type="EMBL" id="MSCL01000001">
    <property type="protein sequence ID" value="PQJ73928.1"/>
    <property type="molecule type" value="Genomic_DNA"/>
</dbReference>
<dbReference type="InterPro" id="IPR043129">
    <property type="entry name" value="ATPase_NBD"/>
</dbReference>
<organism evidence="8 9">
    <name type="scientific">Polaribacter gangjinensis</name>
    <dbReference type="NCBI Taxonomy" id="574710"/>
    <lineage>
        <taxon>Bacteria</taxon>
        <taxon>Pseudomonadati</taxon>
        <taxon>Bacteroidota</taxon>
        <taxon>Flavobacteriia</taxon>
        <taxon>Flavobacteriales</taxon>
        <taxon>Flavobacteriaceae</taxon>
    </lineage>
</organism>
<evidence type="ECO:0000256" key="6">
    <source>
        <dbReference type="HAMAP-Rule" id="MF_00020"/>
    </source>
</evidence>
<dbReference type="RefSeq" id="WP_105045078.1">
    <property type="nucleotide sequence ID" value="NZ_CP150662.1"/>
</dbReference>
<dbReference type="GO" id="GO:0005524">
    <property type="term" value="F:ATP binding"/>
    <property type="evidence" value="ECO:0007669"/>
    <property type="project" value="UniProtKB-KW"/>
</dbReference>
<evidence type="ECO:0000313" key="9">
    <source>
        <dbReference type="Proteomes" id="UP000237608"/>
    </source>
</evidence>
<protein>
    <recommendedName>
        <fullName evidence="6">Acetate kinase</fullName>
        <ecNumber evidence="6">2.7.2.1</ecNumber>
    </recommendedName>
    <alternativeName>
        <fullName evidence="6">Acetokinase</fullName>
    </alternativeName>
</protein>
<feature type="active site" description="Proton donor/acceptor" evidence="6">
    <location>
        <position position="147"/>
    </location>
</feature>
<dbReference type="UniPathway" id="UPA00340">
    <property type="reaction ID" value="UER00458"/>
</dbReference>
<dbReference type="GO" id="GO:0006085">
    <property type="term" value="P:acetyl-CoA biosynthetic process"/>
    <property type="evidence" value="ECO:0007669"/>
    <property type="project" value="UniProtKB-UniRule"/>
</dbReference>
<dbReference type="PANTHER" id="PTHR21060:SF15">
    <property type="entry name" value="ACETATE KINASE-RELATED"/>
    <property type="match status" value="1"/>
</dbReference>
<proteinExistence type="inferred from homology"/>
<keyword evidence="6" id="KW-0479">Metal-binding</keyword>
<keyword evidence="3 6" id="KW-0547">Nucleotide-binding</keyword>
<dbReference type="Pfam" id="PF00871">
    <property type="entry name" value="Acetate_kinase"/>
    <property type="match status" value="1"/>
</dbReference>
<dbReference type="EC" id="2.7.2.1" evidence="6"/>
<accession>A0A2S7W8H8</accession>
<keyword evidence="6" id="KW-0963">Cytoplasm</keyword>
<gene>
    <name evidence="6" type="primary">ackA</name>
    <name evidence="8" type="ORF">BTO13_00925</name>
</gene>
<evidence type="ECO:0000256" key="3">
    <source>
        <dbReference type="ARBA" id="ARBA00022741"/>
    </source>
</evidence>
<dbReference type="PROSITE" id="PS01075">
    <property type="entry name" value="ACETATE_KINASE_1"/>
    <property type="match status" value="1"/>
</dbReference>
<comment type="subunit">
    <text evidence="6">Homodimer.</text>
</comment>
<evidence type="ECO:0000256" key="7">
    <source>
        <dbReference type="RuleBase" id="RU003835"/>
    </source>
</evidence>
<dbReference type="Gene3D" id="3.30.420.40">
    <property type="match status" value="2"/>
</dbReference>
<dbReference type="PRINTS" id="PR00471">
    <property type="entry name" value="ACETATEKNASE"/>
</dbReference>
<comment type="function">
    <text evidence="6">Catalyzes the formation of acetyl phosphate from acetate and ATP. Can also catalyze the reverse reaction.</text>
</comment>
<dbReference type="InterPro" id="IPR023865">
    <property type="entry name" value="Aliphatic_acid_kinase_CS"/>
</dbReference>
<comment type="similarity">
    <text evidence="1 6 7">Belongs to the acetokinase family.</text>
</comment>
<evidence type="ECO:0000256" key="2">
    <source>
        <dbReference type="ARBA" id="ARBA00022679"/>
    </source>
</evidence>
<comment type="subcellular location">
    <subcellularLocation>
        <location evidence="6">Cytoplasm</location>
    </subcellularLocation>
</comment>
<comment type="caution">
    <text evidence="8">The sequence shown here is derived from an EMBL/GenBank/DDBJ whole genome shotgun (WGS) entry which is preliminary data.</text>
</comment>
<name>A0A2S7W8H8_9FLAO</name>
<dbReference type="SUPFAM" id="SSF53067">
    <property type="entry name" value="Actin-like ATPase domain"/>
    <property type="match status" value="2"/>
</dbReference>
<evidence type="ECO:0000313" key="8">
    <source>
        <dbReference type="EMBL" id="PQJ73928.1"/>
    </source>
</evidence>
<feature type="binding site" evidence="6">
    <location>
        <position position="14"/>
    </location>
    <ligand>
        <name>ATP</name>
        <dbReference type="ChEBI" id="CHEBI:30616"/>
    </ligand>
</feature>
<evidence type="ECO:0000256" key="5">
    <source>
        <dbReference type="ARBA" id="ARBA00022840"/>
    </source>
</evidence>
<dbReference type="HAMAP" id="MF_00020">
    <property type="entry name" value="Acetate_kinase"/>
    <property type="match status" value="1"/>
</dbReference>
<dbReference type="GO" id="GO:0000287">
    <property type="term" value="F:magnesium ion binding"/>
    <property type="evidence" value="ECO:0007669"/>
    <property type="project" value="UniProtKB-UniRule"/>
</dbReference>
<sequence>MNILVLNAGSSSLKYQVIEMPSQQVKCVGLIERIGMNDAIFSHQKEDKKTTEILPIKNHEIGLQKIATALLDAKIGVLKSVSDIVAVGHRVVHGGKNFSKTVVIDEDVKNNIRNLFELAPLHNPANLTGIEIAETIFPDAKQIAIFDTAFHQTMPKKAYQYAIKNEFLEKYHIRAYGFHGTSHKYVSEKAIAYLGEQNSKKIITIHLGNGCSMTAIENGKSVDHSLGFGPMNGLIMGTRAGDIDQSVIFYLMNSLHKTASEVNNLLQKEGGMLGLTGFSDLREISENAEKGNENCENALELASYRIKKYIGAYASILNGLDAIVFTAGIGENSTLMRKIVCENLDFLGIILDDEKNNIKSKELREIQSVNSSAKILVIPTNEELEIAKQAYQILT</sequence>
<comment type="cofactor">
    <cofactor evidence="6">
        <name>Mg(2+)</name>
        <dbReference type="ChEBI" id="CHEBI:18420"/>
    </cofactor>
    <cofactor evidence="6">
        <name>Mn(2+)</name>
        <dbReference type="ChEBI" id="CHEBI:29035"/>
    </cofactor>
    <text evidence="6">Mg(2+). Can also accept Mn(2+).</text>
</comment>
<evidence type="ECO:0000256" key="1">
    <source>
        <dbReference type="ARBA" id="ARBA00008748"/>
    </source>
</evidence>
<feature type="binding site" evidence="6">
    <location>
        <begin position="280"/>
        <end position="282"/>
    </location>
    <ligand>
        <name>ATP</name>
        <dbReference type="ChEBI" id="CHEBI:30616"/>
    </ligand>
</feature>
<dbReference type="PROSITE" id="PS01076">
    <property type="entry name" value="ACETATE_KINASE_2"/>
    <property type="match status" value="1"/>
</dbReference>
<dbReference type="GO" id="GO:0005737">
    <property type="term" value="C:cytoplasm"/>
    <property type="evidence" value="ECO:0007669"/>
    <property type="project" value="UniProtKB-SubCell"/>
</dbReference>
<dbReference type="PIRSF" id="PIRSF000722">
    <property type="entry name" value="Acetate_prop_kin"/>
    <property type="match status" value="1"/>
</dbReference>
<dbReference type="GO" id="GO:0006083">
    <property type="term" value="P:acetate metabolic process"/>
    <property type="evidence" value="ECO:0007669"/>
    <property type="project" value="TreeGrafter"/>
</dbReference>
<feature type="binding site" evidence="6">
    <location>
        <position position="382"/>
    </location>
    <ligand>
        <name>Mg(2+)</name>
        <dbReference type="ChEBI" id="CHEBI:18420"/>
    </ligand>
</feature>
<feature type="site" description="Transition state stabilizer" evidence="6">
    <location>
        <position position="179"/>
    </location>
</feature>
<comment type="catalytic activity">
    <reaction evidence="6">
        <text>acetate + ATP = acetyl phosphate + ADP</text>
        <dbReference type="Rhea" id="RHEA:11352"/>
        <dbReference type="ChEBI" id="CHEBI:22191"/>
        <dbReference type="ChEBI" id="CHEBI:30089"/>
        <dbReference type="ChEBI" id="CHEBI:30616"/>
        <dbReference type="ChEBI" id="CHEBI:456216"/>
        <dbReference type="EC" id="2.7.2.1"/>
    </reaction>
</comment>
<keyword evidence="9" id="KW-1185">Reference proteome</keyword>
<dbReference type="AlphaFoldDB" id="A0A2S7W8H8"/>
<keyword evidence="2 6" id="KW-0808">Transferase</keyword>
<reference evidence="8 9" key="1">
    <citation type="submission" date="2016-12" db="EMBL/GenBank/DDBJ databases">
        <title>Trade-off between light-utilization and light-protection in marine flavobacteria.</title>
        <authorList>
            <person name="Kumagai Y."/>
            <person name="Yoshizawa S."/>
            <person name="Kogure K."/>
            <person name="Iwasaki W."/>
        </authorList>
    </citation>
    <scope>NUCLEOTIDE SEQUENCE [LARGE SCALE GENOMIC DNA]</scope>
    <source>
        <strain evidence="8 9">KCTC 22729</strain>
    </source>
</reference>
<feature type="binding site" evidence="6">
    <location>
        <begin position="206"/>
        <end position="210"/>
    </location>
    <ligand>
        <name>ATP</name>
        <dbReference type="ChEBI" id="CHEBI:30616"/>
    </ligand>
</feature>
<dbReference type="PANTHER" id="PTHR21060">
    <property type="entry name" value="ACETATE KINASE"/>
    <property type="match status" value="1"/>
</dbReference>
<feature type="binding site" evidence="6">
    <location>
        <position position="7"/>
    </location>
    <ligand>
        <name>Mg(2+)</name>
        <dbReference type="ChEBI" id="CHEBI:18420"/>
    </ligand>
</feature>
<dbReference type="OrthoDB" id="9802453at2"/>
<dbReference type="InterPro" id="IPR004372">
    <property type="entry name" value="Ac/propionate_kinase"/>
</dbReference>
<keyword evidence="4 6" id="KW-0418">Kinase</keyword>
<dbReference type="NCBIfam" id="TIGR00016">
    <property type="entry name" value="ackA"/>
    <property type="match status" value="1"/>
</dbReference>